<dbReference type="RefSeq" id="WP_183328164.1">
    <property type="nucleotide sequence ID" value="NZ_JACHHK010000003.1"/>
</dbReference>
<dbReference type="GO" id="GO:0016747">
    <property type="term" value="F:acyltransferase activity, transferring groups other than amino-acyl groups"/>
    <property type="evidence" value="ECO:0007669"/>
    <property type="project" value="InterPro"/>
</dbReference>
<proteinExistence type="predicted"/>
<dbReference type="EMBL" id="JACHHK010000003">
    <property type="protein sequence ID" value="MBB5182986.1"/>
    <property type="molecule type" value="Genomic_DNA"/>
</dbReference>
<keyword evidence="3" id="KW-1185">Reference proteome</keyword>
<dbReference type="CDD" id="cd04301">
    <property type="entry name" value="NAT_SF"/>
    <property type="match status" value="1"/>
</dbReference>
<dbReference type="InterPro" id="IPR016181">
    <property type="entry name" value="Acyl_CoA_acyltransferase"/>
</dbReference>
<name>A0A7W8CX77_9FIRM</name>
<dbReference type="Gene3D" id="3.40.630.30">
    <property type="match status" value="2"/>
</dbReference>
<comment type="caution">
    <text evidence="2">The sequence shown here is derived from an EMBL/GenBank/DDBJ whole genome shotgun (WGS) entry which is preliminary data.</text>
</comment>
<protein>
    <submittedName>
        <fullName evidence="2">GNAT superfamily N-acetyltransferase</fullName>
    </submittedName>
</protein>
<evidence type="ECO:0000259" key="1">
    <source>
        <dbReference type="PROSITE" id="PS51186"/>
    </source>
</evidence>
<accession>A0A7W8CX77</accession>
<sequence>MKIHSGRAIDRRTLETFLTYACLQKESDIQAWIKYRYEPDTAFTAYEGEQLIGLMQCRMVPMQFGRHRVQAAQIVDAAVHPDFRQQAVFSHLLDQVMIWADANALCTLVLTNQPFLYRSHRFEPYGQTITYWLEKPDRPLYTCETRTNADIFSLYEYFISCFDGSVRLPKEAFTRQIHYQRGQIFLSRYDHEIDGAAFCHADEHTIQIEPAFYTDSSALMNLVGHAFEQRPAVSLTVGEDERIERFLTVKQARRKDTCLIHLNTASLFEPVFKQPIHHAEELKTLLKAPAWNYWI</sequence>
<reference evidence="2 3" key="1">
    <citation type="submission" date="2020-08" db="EMBL/GenBank/DDBJ databases">
        <title>Genomic Encyclopedia of Type Strains, Phase IV (KMG-IV): sequencing the most valuable type-strain genomes for metagenomic binning, comparative biology and taxonomic classification.</title>
        <authorList>
            <person name="Goeker M."/>
        </authorList>
    </citation>
    <scope>NUCLEOTIDE SEQUENCE [LARGE SCALE GENOMIC DNA]</scope>
    <source>
        <strain evidence="2 3">DSM 25799</strain>
    </source>
</reference>
<dbReference type="InterPro" id="IPR000182">
    <property type="entry name" value="GNAT_dom"/>
</dbReference>
<dbReference type="Pfam" id="PF13527">
    <property type="entry name" value="Acetyltransf_9"/>
    <property type="match status" value="1"/>
</dbReference>
<keyword evidence="2" id="KW-0808">Transferase</keyword>
<evidence type="ECO:0000313" key="2">
    <source>
        <dbReference type="EMBL" id="MBB5182986.1"/>
    </source>
</evidence>
<dbReference type="PROSITE" id="PS51186">
    <property type="entry name" value="GNAT"/>
    <property type="match status" value="1"/>
</dbReference>
<dbReference type="AlphaFoldDB" id="A0A7W8CX77"/>
<gene>
    <name evidence="2" type="ORF">HNQ47_001006</name>
</gene>
<feature type="domain" description="N-acetyltransferase" evidence="1">
    <location>
        <begin position="1"/>
        <end position="138"/>
    </location>
</feature>
<dbReference type="SUPFAM" id="SSF55729">
    <property type="entry name" value="Acyl-CoA N-acyltransferases (Nat)"/>
    <property type="match status" value="1"/>
</dbReference>
<dbReference type="Proteomes" id="UP000539953">
    <property type="component" value="Unassembled WGS sequence"/>
</dbReference>
<organism evidence="2 3">
    <name type="scientific">Catenisphaera adipataccumulans</name>
    <dbReference type="NCBI Taxonomy" id="700500"/>
    <lineage>
        <taxon>Bacteria</taxon>
        <taxon>Bacillati</taxon>
        <taxon>Bacillota</taxon>
        <taxon>Erysipelotrichia</taxon>
        <taxon>Erysipelotrichales</taxon>
        <taxon>Erysipelotrichaceae</taxon>
        <taxon>Catenisphaera</taxon>
    </lineage>
</organism>
<evidence type="ECO:0000313" key="3">
    <source>
        <dbReference type="Proteomes" id="UP000539953"/>
    </source>
</evidence>